<dbReference type="RefSeq" id="WP_235058613.1">
    <property type="nucleotide sequence ID" value="NZ_JAKFHA010000062.1"/>
</dbReference>
<organism evidence="1 2">
    <name type="scientific">Yinghuangia soli</name>
    <dbReference type="NCBI Taxonomy" id="2908204"/>
    <lineage>
        <taxon>Bacteria</taxon>
        <taxon>Bacillati</taxon>
        <taxon>Actinomycetota</taxon>
        <taxon>Actinomycetes</taxon>
        <taxon>Kitasatosporales</taxon>
        <taxon>Streptomycetaceae</taxon>
        <taxon>Yinghuangia</taxon>
    </lineage>
</organism>
<keyword evidence="2" id="KW-1185">Reference proteome</keyword>
<protein>
    <submittedName>
        <fullName evidence="1">Uncharacterized protein</fullName>
    </submittedName>
</protein>
<proteinExistence type="predicted"/>
<reference evidence="1" key="1">
    <citation type="submission" date="2022-01" db="EMBL/GenBank/DDBJ databases">
        <title>Genome-Based Taxonomic Classification of the Phylum Actinobacteria.</title>
        <authorList>
            <person name="Gao Y."/>
        </authorList>
    </citation>
    <scope>NUCLEOTIDE SEQUENCE</scope>
    <source>
        <strain evidence="1">KLBMP 8922</strain>
    </source>
</reference>
<name>A0AA41U5D4_9ACTN</name>
<accession>A0AA41U5D4</accession>
<gene>
    <name evidence="1" type="ORF">LZ495_42450</name>
</gene>
<dbReference type="EMBL" id="JAKFHA010000062">
    <property type="protein sequence ID" value="MCF2533850.1"/>
    <property type="molecule type" value="Genomic_DNA"/>
</dbReference>
<sequence>MPEDARGRLTTDPFDHRVTKDGKVLVSRGGRLVVTVGGPAAARLAAAIEAAEGQKDADAVQHLLARATGNYRRGNEKRPTR</sequence>
<dbReference type="AlphaFoldDB" id="A0AA41U5D4"/>
<evidence type="ECO:0000313" key="2">
    <source>
        <dbReference type="Proteomes" id="UP001165378"/>
    </source>
</evidence>
<comment type="caution">
    <text evidence="1">The sequence shown here is derived from an EMBL/GenBank/DDBJ whole genome shotgun (WGS) entry which is preliminary data.</text>
</comment>
<evidence type="ECO:0000313" key="1">
    <source>
        <dbReference type="EMBL" id="MCF2533850.1"/>
    </source>
</evidence>
<dbReference type="Proteomes" id="UP001165378">
    <property type="component" value="Unassembled WGS sequence"/>
</dbReference>